<name>F2S0M5_TRIT1</name>
<organism evidence="1 2">
    <name type="scientific">Trichophyton tonsurans (strain CBS 112818)</name>
    <name type="common">Scalp ringworm fungus</name>
    <dbReference type="NCBI Taxonomy" id="647933"/>
    <lineage>
        <taxon>Eukaryota</taxon>
        <taxon>Fungi</taxon>
        <taxon>Dikarya</taxon>
        <taxon>Ascomycota</taxon>
        <taxon>Pezizomycotina</taxon>
        <taxon>Eurotiomycetes</taxon>
        <taxon>Eurotiomycetidae</taxon>
        <taxon>Onygenales</taxon>
        <taxon>Arthrodermataceae</taxon>
        <taxon>Trichophyton</taxon>
    </lineage>
</organism>
<accession>F2S0M5</accession>
<gene>
    <name evidence="1" type="ORF">TESG_04540</name>
</gene>
<dbReference type="EMBL" id="GG698499">
    <property type="protein sequence ID" value="EGD97124.1"/>
    <property type="molecule type" value="Genomic_DNA"/>
</dbReference>
<reference evidence="2" key="1">
    <citation type="journal article" date="2012" name="MBio">
        <title>Comparative genome analysis of Trichophyton rubrum and related dermatophytes reveals candidate genes involved in infection.</title>
        <authorList>
            <person name="Martinez D.A."/>
            <person name="Oliver B.G."/>
            <person name="Graeser Y."/>
            <person name="Goldberg J.M."/>
            <person name="Li W."/>
            <person name="Martinez-Rossi N.M."/>
            <person name="Monod M."/>
            <person name="Shelest E."/>
            <person name="Barton R.C."/>
            <person name="Birch E."/>
            <person name="Brakhage A.A."/>
            <person name="Chen Z."/>
            <person name="Gurr S.J."/>
            <person name="Heiman D."/>
            <person name="Heitman J."/>
            <person name="Kosti I."/>
            <person name="Rossi A."/>
            <person name="Saif S."/>
            <person name="Samalova M."/>
            <person name="Saunders C.W."/>
            <person name="Shea T."/>
            <person name="Summerbell R.C."/>
            <person name="Xu J."/>
            <person name="Young S."/>
            <person name="Zeng Q."/>
            <person name="Birren B.W."/>
            <person name="Cuomo C.A."/>
            <person name="White T.C."/>
        </authorList>
    </citation>
    <scope>NUCLEOTIDE SEQUENCE [LARGE SCALE GENOMIC DNA]</scope>
    <source>
        <strain evidence="2">CBS 112818</strain>
    </source>
</reference>
<protein>
    <submittedName>
        <fullName evidence="1">Uncharacterized protein</fullName>
    </submittedName>
</protein>
<dbReference type="HOGENOM" id="CLU_1994266_0_0_1"/>
<dbReference type="OrthoDB" id="3342868at2759"/>
<evidence type="ECO:0000313" key="1">
    <source>
        <dbReference type="EMBL" id="EGD97124.1"/>
    </source>
</evidence>
<dbReference type="Proteomes" id="UP000009172">
    <property type="component" value="Unassembled WGS sequence"/>
</dbReference>
<dbReference type="AlphaFoldDB" id="F2S0M5"/>
<proteinExistence type="predicted"/>
<sequence length="125" mass="13883">MISLVGFDPDGTLPSANHSHCWTPWESRNLLAVEHVAVISGSDSLRFQKQVASHTKSENGKQYMLDSLIMKLSFDNASEATGLKPEQIWGNRIEYRGSWIVIWALGQETPSVLKKSGILNLASEK</sequence>
<keyword evidence="2" id="KW-1185">Reference proteome</keyword>
<evidence type="ECO:0000313" key="2">
    <source>
        <dbReference type="Proteomes" id="UP000009172"/>
    </source>
</evidence>